<sequence length="73" mass="8438">RVQTKRIYTWQTKIFSMKSISEGPLLSFRTLMPPSLSTLKTTFHCTPQSHLYVLNLKAFCLFLVSLLFNDVQA</sequence>
<evidence type="ECO:0000256" key="1">
    <source>
        <dbReference type="SAM" id="Phobius"/>
    </source>
</evidence>
<comment type="caution">
    <text evidence="2">The sequence shown here is derived from an EMBL/GenBank/DDBJ whole genome shotgun (WGS) entry which is preliminary data.</text>
</comment>
<feature type="non-terminal residue" evidence="2">
    <location>
        <position position="1"/>
    </location>
</feature>
<name>A0ABP2Z8B0_9GAMM</name>
<evidence type="ECO:0000313" key="3">
    <source>
        <dbReference type="Proteomes" id="UP000017548"/>
    </source>
</evidence>
<evidence type="ECO:0000313" key="2">
    <source>
        <dbReference type="EMBL" id="ESE41797.1"/>
    </source>
</evidence>
<keyword evidence="3" id="KW-1185">Reference proteome</keyword>
<accession>A0ABP2Z8B0</accession>
<organism evidence="2 3">
    <name type="scientific">Shewanella decolorationis S12</name>
    <dbReference type="NCBI Taxonomy" id="1353536"/>
    <lineage>
        <taxon>Bacteria</taxon>
        <taxon>Pseudomonadati</taxon>
        <taxon>Pseudomonadota</taxon>
        <taxon>Gammaproteobacteria</taxon>
        <taxon>Alteromonadales</taxon>
        <taxon>Shewanellaceae</taxon>
        <taxon>Shewanella</taxon>
    </lineage>
</organism>
<dbReference type="EMBL" id="AXZL01000060">
    <property type="protein sequence ID" value="ESE41797.1"/>
    <property type="molecule type" value="Genomic_DNA"/>
</dbReference>
<feature type="transmembrane region" description="Helical" evidence="1">
    <location>
        <begin position="49"/>
        <end position="68"/>
    </location>
</feature>
<keyword evidence="1" id="KW-1133">Transmembrane helix</keyword>
<protein>
    <submittedName>
        <fullName evidence="2">Uncharacterized protein</fullName>
    </submittedName>
</protein>
<reference evidence="2 3" key="1">
    <citation type="journal article" date="2013" name="Genome Announc.">
        <title>Draft Genome Sequence of Shewanella decolorationis S12, a Dye-Degrading Bacterium Isolated from a Wastewater Treatment Plant.</title>
        <authorList>
            <person name="Xu M."/>
            <person name="Fang Y."/>
            <person name="Liu J."/>
            <person name="Chen X."/>
            <person name="Sun G."/>
            <person name="Guo J."/>
            <person name="Hua Z."/>
            <person name="Tu Q."/>
            <person name="Wu L."/>
            <person name="Zhou J."/>
            <person name="Liu X."/>
        </authorList>
    </citation>
    <scope>NUCLEOTIDE SEQUENCE [LARGE SCALE GENOMIC DNA]</scope>
    <source>
        <strain evidence="2 3">S12</strain>
    </source>
</reference>
<keyword evidence="1" id="KW-0812">Transmembrane</keyword>
<dbReference type="RefSeq" id="WP_023266710.1">
    <property type="nucleotide sequence ID" value="NZ_AXZL01000060.1"/>
</dbReference>
<keyword evidence="1" id="KW-0472">Membrane</keyword>
<proteinExistence type="predicted"/>
<gene>
    <name evidence="2" type="ORF">SHD_1659</name>
</gene>
<dbReference type="Proteomes" id="UP000017548">
    <property type="component" value="Unassembled WGS sequence"/>
</dbReference>